<reference evidence="3 4" key="1">
    <citation type="submission" date="2017-04" db="EMBL/GenBank/DDBJ databases">
        <authorList>
            <person name="Afonso C.L."/>
            <person name="Miller P.J."/>
            <person name="Scott M.A."/>
            <person name="Spackman E."/>
            <person name="Goraichik I."/>
            <person name="Dimitrov K.M."/>
            <person name="Suarez D.L."/>
            <person name="Swayne D.E."/>
        </authorList>
    </citation>
    <scope>NUCLEOTIDE SEQUENCE [LARGE SCALE GENOMIC DNA]</scope>
    <source>
        <strain evidence="3 4">DSM 11270</strain>
    </source>
</reference>
<proteinExistence type="predicted"/>
<keyword evidence="1" id="KW-0175">Coiled coil</keyword>
<dbReference type="AlphaFoldDB" id="A0A1W1VPX5"/>
<feature type="coiled-coil region" evidence="1">
    <location>
        <begin position="47"/>
        <end position="91"/>
    </location>
</feature>
<dbReference type="RefSeq" id="WP_084054195.1">
    <property type="nucleotide sequence ID" value="NZ_FWWT01000022.1"/>
</dbReference>
<evidence type="ECO:0000256" key="2">
    <source>
        <dbReference type="SAM" id="MobiDB-lite"/>
    </source>
</evidence>
<keyword evidence="4" id="KW-1185">Reference proteome</keyword>
<gene>
    <name evidence="3" type="ORF">SAMN00017405_0396</name>
</gene>
<protein>
    <submittedName>
        <fullName evidence="3">Phage minor structural protein GP20</fullName>
    </submittedName>
</protein>
<dbReference type="InterPro" id="IPR009636">
    <property type="entry name" value="SCAF"/>
</dbReference>
<evidence type="ECO:0000256" key="1">
    <source>
        <dbReference type="SAM" id="Coils"/>
    </source>
</evidence>
<feature type="region of interest" description="Disordered" evidence="2">
    <location>
        <begin position="155"/>
        <end position="180"/>
    </location>
</feature>
<dbReference type="Pfam" id="PF06810">
    <property type="entry name" value="Phage_scaffold"/>
    <property type="match status" value="1"/>
</dbReference>
<dbReference type="Proteomes" id="UP000192731">
    <property type="component" value="Unassembled WGS sequence"/>
</dbReference>
<dbReference type="OrthoDB" id="2365850at2"/>
<organism evidence="3 4">
    <name type="scientific">Desulfonispora thiosulfatigenes DSM 11270</name>
    <dbReference type="NCBI Taxonomy" id="656914"/>
    <lineage>
        <taxon>Bacteria</taxon>
        <taxon>Bacillati</taxon>
        <taxon>Bacillota</taxon>
        <taxon>Clostridia</taxon>
        <taxon>Eubacteriales</taxon>
        <taxon>Peptococcaceae</taxon>
        <taxon>Desulfonispora</taxon>
    </lineage>
</organism>
<name>A0A1W1VPX5_DESTI</name>
<sequence length="209" mass="23894">MPKLSEILGEHFKQIPEDIKTKYKDIDLVDSSDYVEKNKFDGINNQLSDLQIQIKERDKQLGELKIKAAGNEELTTKINELEKLNKTTKEEYETKIVALRKETSIELKLKDEKAKNLKAVKALLDLEKVSLDGENLIGLEEQLKTLKEQESYLFGSDTLKGREPNKDTNPVDPECKNNPFSKEHFNLTEQGKLLKENPELAAKLKIAIN</sequence>
<evidence type="ECO:0000313" key="3">
    <source>
        <dbReference type="EMBL" id="SMB95408.1"/>
    </source>
</evidence>
<dbReference type="STRING" id="656914.SAMN00017405_0396"/>
<evidence type="ECO:0000313" key="4">
    <source>
        <dbReference type="Proteomes" id="UP000192731"/>
    </source>
</evidence>
<dbReference type="EMBL" id="FWWT01000022">
    <property type="protein sequence ID" value="SMB95408.1"/>
    <property type="molecule type" value="Genomic_DNA"/>
</dbReference>
<accession>A0A1W1VPX5</accession>